<evidence type="ECO:0000313" key="1">
    <source>
        <dbReference type="EMBL" id="KEQ56640.1"/>
    </source>
</evidence>
<gene>
    <name evidence="1" type="ORF">AAA799N04_00901</name>
</gene>
<keyword evidence="2" id="KW-1185">Reference proteome</keyword>
<organism evidence="1 2">
    <name type="scientific">Marine Group I thaumarchaeote SCGC AAA799-N04</name>
    <dbReference type="NCBI Taxonomy" id="1502293"/>
    <lineage>
        <taxon>Archaea</taxon>
        <taxon>Nitrososphaerota</taxon>
        <taxon>Marine Group I</taxon>
    </lineage>
</organism>
<comment type="caution">
    <text evidence="1">The sequence shown here is derived from an EMBL/GenBank/DDBJ whole genome shotgun (WGS) entry which is preliminary data.</text>
</comment>
<dbReference type="AlphaFoldDB" id="A0A081RN67"/>
<accession>A0A081RN67</accession>
<evidence type="ECO:0000313" key="2">
    <source>
        <dbReference type="Proteomes" id="UP000028059"/>
    </source>
</evidence>
<dbReference type="PATRIC" id="fig|1502293.3.peg.829"/>
<name>A0A081RN67_9ARCH</name>
<protein>
    <submittedName>
        <fullName evidence="1">Uncharacterized protein</fullName>
    </submittedName>
</protein>
<dbReference type="EMBL" id="JOKN01000013">
    <property type="protein sequence ID" value="KEQ56640.1"/>
    <property type="molecule type" value="Genomic_DNA"/>
</dbReference>
<reference evidence="1 2" key="1">
    <citation type="submission" date="2014-06" db="EMBL/GenBank/DDBJ databases">
        <authorList>
            <person name="Ngugi D.K."/>
            <person name="Blom J."/>
            <person name="Alam I."/>
            <person name="Rashid M."/>
            <person name="Ba Alawi W."/>
            <person name="Zhang G."/>
            <person name="Hikmawan T."/>
            <person name="Guan Y."/>
            <person name="Antunes A."/>
            <person name="Siam R."/>
            <person name="ElDorry H."/>
            <person name="Bajic V."/>
            <person name="Stingl U."/>
        </authorList>
    </citation>
    <scope>NUCLEOTIDE SEQUENCE [LARGE SCALE GENOMIC DNA]</scope>
    <source>
        <strain evidence="1">SCGC AAA799-N04</strain>
    </source>
</reference>
<sequence>MQKIEYEAPVWVLNYNNPKPLLDHAIHMLERHGVKREDMEITETPTAKIGAIVVEIWPYELVIGRVRSTRNDSFISGTEFTIELKLDEDGNYIDYL</sequence>
<proteinExistence type="predicted"/>
<dbReference type="Proteomes" id="UP000028059">
    <property type="component" value="Unassembled WGS sequence"/>
</dbReference>